<feature type="signal peptide" evidence="1">
    <location>
        <begin position="1"/>
        <end position="18"/>
    </location>
</feature>
<evidence type="ECO:0000256" key="1">
    <source>
        <dbReference type="SAM" id="SignalP"/>
    </source>
</evidence>
<evidence type="ECO:0000313" key="2">
    <source>
        <dbReference type="EMBL" id="KAA8904212.1"/>
    </source>
</evidence>
<gene>
    <name evidence="2" type="ORF">TRICI_005587</name>
</gene>
<name>A0A642US29_9ASCO</name>
<dbReference type="VEuPathDB" id="FungiDB:TRICI_005587"/>
<keyword evidence="1" id="KW-0732">Signal</keyword>
<accession>A0A642US29</accession>
<organism evidence="2 3">
    <name type="scientific">Trichomonascus ciferrii</name>
    <dbReference type="NCBI Taxonomy" id="44093"/>
    <lineage>
        <taxon>Eukaryota</taxon>
        <taxon>Fungi</taxon>
        <taxon>Dikarya</taxon>
        <taxon>Ascomycota</taxon>
        <taxon>Saccharomycotina</taxon>
        <taxon>Dipodascomycetes</taxon>
        <taxon>Dipodascales</taxon>
        <taxon>Trichomonascaceae</taxon>
        <taxon>Trichomonascus</taxon>
        <taxon>Trichomonascus ciferrii complex</taxon>
    </lineage>
</organism>
<dbReference type="EMBL" id="SWFS01000433">
    <property type="protein sequence ID" value="KAA8904212.1"/>
    <property type="molecule type" value="Genomic_DNA"/>
</dbReference>
<evidence type="ECO:0000313" key="3">
    <source>
        <dbReference type="Proteomes" id="UP000761534"/>
    </source>
</evidence>
<protein>
    <submittedName>
        <fullName evidence="2">Uncharacterized protein</fullName>
    </submittedName>
</protein>
<feature type="chain" id="PRO_5024874184" evidence="1">
    <location>
        <begin position="19"/>
        <end position="283"/>
    </location>
</feature>
<dbReference type="Proteomes" id="UP000761534">
    <property type="component" value="Unassembled WGS sequence"/>
</dbReference>
<sequence length="283" mass="32638">MRLDQLLLLANVASGSFGAVIWANGTRNRTARYHVPTAAPETTFLPTTRVNEPTSALSSSFPEPPRRPEIILERPRRRGQLTGKPLIDDRFNLLETEIKEHVIYPQEYLDDEVVDGFSQVRPEPNYDIAIRLSELPENTTRAVVRLSVYPGQFHRSQASKPGSVRRKENLNEYKDQVNGRVGRFRTTDVYVAGTFAGRAIPPPTKLLPENFFPEDVDPFSYSKTYPGEVDISQFLQFLKEGTELRLRMANYQMFRPVKYYDHDLLVKLITWELDEEIIEDEYE</sequence>
<dbReference type="AlphaFoldDB" id="A0A642US29"/>
<reference evidence="2" key="1">
    <citation type="journal article" date="2019" name="G3 (Bethesda)">
        <title>Genome Assemblies of Two Rare Opportunistic Yeast Pathogens: Diutina rugosa (syn. Candida rugosa) and Trichomonascus ciferrii (syn. Candida ciferrii).</title>
        <authorList>
            <person name="Mixao V."/>
            <person name="Saus E."/>
            <person name="Hansen A.P."/>
            <person name="Lass-Florl C."/>
            <person name="Gabaldon T."/>
        </authorList>
    </citation>
    <scope>NUCLEOTIDE SEQUENCE</scope>
    <source>
        <strain evidence="2">CBS 4856</strain>
    </source>
</reference>
<proteinExistence type="predicted"/>
<comment type="caution">
    <text evidence="2">The sequence shown here is derived from an EMBL/GenBank/DDBJ whole genome shotgun (WGS) entry which is preliminary data.</text>
</comment>
<keyword evidence="3" id="KW-1185">Reference proteome</keyword>